<dbReference type="AlphaFoldDB" id="A0A0C3EZF3"/>
<dbReference type="InParanoid" id="A0A0C3EZF3"/>
<proteinExistence type="predicted"/>
<dbReference type="Proteomes" id="UP000054166">
    <property type="component" value="Unassembled WGS sequence"/>
</dbReference>
<accession>A0A0C3EZF3</accession>
<reference evidence="2" key="2">
    <citation type="submission" date="2015-01" db="EMBL/GenBank/DDBJ databases">
        <title>Evolutionary Origins and Diversification of the Mycorrhizal Mutualists.</title>
        <authorList>
            <consortium name="DOE Joint Genome Institute"/>
            <consortium name="Mycorrhizal Genomics Consortium"/>
            <person name="Kohler A."/>
            <person name="Kuo A."/>
            <person name="Nagy L.G."/>
            <person name="Floudas D."/>
            <person name="Copeland A."/>
            <person name="Barry K.W."/>
            <person name="Cichocki N."/>
            <person name="Veneault-Fourrey C."/>
            <person name="LaButti K."/>
            <person name="Lindquist E.A."/>
            <person name="Lipzen A."/>
            <person name="Lundell T."/>
            <person name="Morin E."/>
            <person name="Murat C."/>
            <person name="Riley R."/>
            <person name="Ohm R."/>
            <person name="Sun H."/>
            <person name="Tunlid A."/>
            <person name="Henrissat B."/>
            <person name="Grigoriev I.V."/>
            <person name="Hibbett D.S."/>
            <person name="Martin F."/>
        </authorList>
    </citation>
    <scope>NUCLEOTIDE SEQUENCE [LARGE SCALE GENOMIC DNA]</scope>
    <source>
        <strain evidence="2">F 1598</strain>
    </source>
</reference>
<organism evidence="1 2">
    <name type="scientific">Piloderma croceum (strain F 1598)</name>
    <dbReference type="NCBI Taxonomy" id="765440"/>
    <lineage>
        <taxon>Eukaryota</taxon>
        <taxon>Fungi</taxon>
        <taxon>Dikarya</taxon>
        <taxon>Basidiomycota</taxon>
        <taxon>Agaricomycotina</taxon>
        <taxon>Agaricomycetes</taxon>
        <taxon>Agaricomycetidae</taxon>
        <taxon>Atheliales</taxon>
        <taxon>Atheliaceae</taxon>
        <taxon>Piloderma</taxon>
    </lineage>
</organism>
<sequence length="95" mass="10565">MPLDKTILKQYPEDDILLGIENNVVEDHESDVSRIFAEETAGLSKHLAELLKDPCSESEEPFVFLEKVGVSDPEGDRLSGRAFISTALRNLGHLQ</sequence>
<dbReference type="STRING" id="765440.A0A0C3EZF3"/>
<reference evidence="1 2" key="1">
    <citation type="submission" date="2014-04" db="EMBL/GenBank/DDBJ databases">
        <authorList>
            <consortium name="DOE Joint Genome Institute"/>
            <person name="Kuo A."/>
            <person name="Tarkka M."/>
            <person name="Buscot F."/>
            <person name="Kohler A."/>
            <person name="Nagy L.G."/>
            <person name="Floudas D."/>
            <person name="Copeland A."/>
            <person name="Barry K.W."/>
            <person name="Cichocki N."/>
            <person name="Veneault-Fourrey C."/>
            <person name="LaButti K."/>
            <person name="Lindquist E.A."/>
            <person name="Lipzen A."/>
            <person name="Lundell T."/>
            <person name="Morin E."/>
            <person name="Murat C."/>
            <person name="Sun H."/>
            <person name="Tunlid A."/>
            <person name="Henrissat B."/>
            <person name="Grigoriev I.V."/>
            <person name="Hibbett D.S."/>
            <person name="Martin F."/>
            <person name="Nordberg H.P."/>
            <person name="Cantor M.N."/>
            <person name="Hua S.X."/>
        </authorList>
    </citation>
    <scope>NUCLEOTIDE SEQUENCE [LARGE SCALE GENOMIC DNA]</scope>
    <source>
        <strain evidence="1 2">F 1598</strain>
    </source>
</reference>
<dbReference type="EMBL" id="KN833020">
    <property type="protein sequence ID" value="KIM77930.1"/>
    <property type="molecule type" value="Genomic_DNA"/>
</dbReference>
<evidence type="ECO:0000313" key="1">
    <source>
        <dbReference type="EMBL" id="KIM77930.1"/>
    </source>
</evidence>
<name>A0A0C3EZF3_PILCF</name>
<dbReference type="HOGENOM" id="CLU_2373545_0_0_1"/>
<evidence type="ECO:0000313" key="2">
    <source>
        <dbReference type="Proteomes" id="UP000054166"/>
    </source>
</evidence>
<protein>
    <submittedName>
        <fullName evidence="1">Uncharacterized protein</fullName>
    </submittedName>
</protein>
<keyword evidence="2" id="KW-1185">Reference proteome</keyword>
<dbReference type="OrthoDB" id="432234at2759"/>
<gene>
    <name evidence="1" type="ORF">PILCRDRAFT_11597</name>
</gene>